<comment type="caution">
    <text evidence="1">The sequence shown here is derived from an EMBL/GenBank/DDBJ whole genome shotgun (WGS) entry which is preliminary data.</text>
</comment>
<keyword evidence="2" id="KW-1185">Reference proteome</keyword>
<dbReference type="OrthoDB" id="344729at2"/>
<dbReference type="AlphaFoldDB" id="A0A512NSB0"/>
<gene>
    <name evidence="1" type="ORF">RSO01_89950</name>
</gene>
<accession>A0A512NSB0</accession>
<reference evidence="1 2" key="1">
    <citation type="submission" date="2019-07" db="EMBL/GenBank/DDBJ databases">
        <title>Whole genome shotgun sequence of Reyranella soli NBRC 108950.</title>
        <authorList>
            <person name="Hosoyama A."/>
            <person name="Uohara A."/>
            <person name="Ohji S."/>
            <person name="Ichikawa N."/>
        </authorList>
    </citation>
    <scope>NUCLEOTIDE SEQUENCE [LARGE SCALE GENOMIC DNA]</scope>
    <source>
        <strain evidence="1 2">NBRC 108950</strain>
    </source>
</reference>
<protein>
    <recommendedName>
        <fullName evidence="3">YHS domain-containing protein</fullName>
    </recommendedName>
</protein>
<dbReference type="NCBIfam" id="NF041384">
    <property type="entry name" value="YHS_seleno_dom"/>
    <property type="match status" value="1"/>
</dbReference>
<evidence type="ECO:0000313" key="2">
    <source>
        <dbReference type="Proteomes" id="UP000321058"/>
    </source>
</evidence>
<dbReference type="EMBL" id="BKAJ01000261">
    <property type="protein sequence ID" value="GEP61829.1"/>
    <property type="molecule type" value="Genomic_DNA"/>
</dbReference>
<dbReference type="Proteomes" id="UP000321058">
    <property type="component" value="Unassembled WGS sequence"/>
</dbReference>
<dbReference type="RefSeq" id="WP_147157114.1">
    <property type="nucleotide sequence ID" value="NZ_BKAJ01000261.1"/>
</dbReference>
<organism evidence="1 2">
    <name type="scientific">Reyranella soli</name>
    <dbReference type="NCBI Taxonomy" id="1230389"/>
    <lineage>
        <taxon>Bacteria</taxon>
        <taxon>Pseudomonadati</taxon>
        <taxon>Pseudomonadota</taxon>
        <taxon>Alphaproteobacteria</taxon>
        <taxon>Hyphomicrobiales</taxon>
        <taxon>Reyranellaceae</taxon>
        <taxon>Reyranella</taxon>
    </lineage>
</organism>
<evidence type="ECO:0000313" key="1">
    <source>
        <dbReference type="EMBL" id="GEP61829.1"/>
    </source>
</evidence>
<dbReference type="InterPro" id="IPR006311">
    <property type="entry name" value="TAT_signal"/>
</dbReference>
<evidence type="ECO:0008006" key="3">
    <source>
        <dbReference type="Google" id="ProtNLM"/>
    </source>
</evidence>
<proteinExistence type="predicted"/>
<sequence length="162" mass="17566">MSTRRNVLKLVAGAAVVGSVAGSFKVLAEVRAVAQTNPPAADRIALKGYDPVAYFTLSTPTPGVAEYDYVYDGVRYFFANARHRDLFKANPEKYAPQFGGNCANNMANGQRRESDPTVWVIIGDKLYVFAGTAGADRFRQDAQTAALKAAANWKTLKNTPSQ</sequence>
<name>A0A512NSB0_9HYPH</name>
<dbReference type="PROSITE" id="PS51318">
    <property type="entry name" value="TAT"/>
    <property type="match status" value="1"/>
</dbReference>